<dbReference type="OrthoDB" id="74300at2759"/>
<name>A0A9Q3BZZ2_9BASI</name>
<evidence type="ECO:0000313" key="2">
    <source>
        <dbReference type="Proteomes" id="UP000765509"/>
    </source>
</evidence>
<protein>
    <submittedName>
        <fullName evidence="1">Uncharacterized protein</fullName>
    </submittedName>
</protein>
<accession>A0A9Q3BZZ2</accession>
<dbReference type="EMBL" id="AVOT02003799">
    <property type="protein sequence ID" value="MBW0474607.1"/>
    <property type="molecule type" value="Genomic_DNA"/>
</dbReference>
<sequence length="156" mass="18282">MSDAFEYAKQKCTKNHKNSELKVGDLILVSALKFNNMKDPKKLKDSFEGPFIIKALCVTDTIQGELSGELENKHLNLLFSLVKHYTSSDKELFPSRNEKPLEVPPLDESEERKVLKVFKVRRHRGKNKREYLVRYINPQHEDEGFQKIRYLIPKCF</sequence>
<dbReference type="Proteomes" id="UP000765509">
    <property type="component" value="Unassembled WGS sequence"/>
</dbReference>
<keyword evidence="2" id="KW-1185">Reference proteome</keyword>
<reference evidence="1" key="1">
    <citation type="submission" date="2021-03" db="EMBL/GenBank/DDBJ databases">
        <title>Draft genome sequence of rust myrtle Austropuccinia psidii MF-1, a brazilian biotype.</title>
        <authorList>
            <person name="Quecine M.C."/>
            <person name="Pachon D.M.R."/>
            <person name="Bonatelli M.L."/>
            <person name="Correr F.H."/>
            <person name="Franceschini L.M."/>
            <person name="Leite T.F."/>
            <person name="Margarido G.R.A."/>
            <person name="Almeida C.A."/>
            <person name="Ferrarezi J.A."/>
            <person name="Labate C.A."/>
        </authorList>
    </citation>
    <scope>NUCLEOTIDE SEQUENCE</scope>
    <source>
        <strain evidence="1">MF-1</strain>
    </source>
</reference>
<comment type="caution">
    <text evidence="1">The sequence shown here is derived from an EMBL/GenBank/DDBJ whole genome shotgun (WGS) entry which is preliminary data.</text>
</comment>
<organism evidence="1 2">
    <name type="scientific">Austropuccinia psidii MF-1</name>
    <dbReference type="NCBI Taxonomy" id="1389203"/>
    <lineage>
        <taxon>Eukaryota</taxon>
        <taxon>Fungi</taxon>
        <taxon>Dikarya</taxon>
        <taxon>Basidiomycota</taxon>
        <taxon>Pucciniomycotina</taxon>
        <taxon>Pucciniomycetes</taxon>
        <taxon>Pucciniales</taxon>
        <taxon>Sphaerophragmiaceae</taxon>
        <taxon>Austropuccinia</taxon>
    </lineage>
</organism>
<evidence type="ECO:0000313" key="1">
    <source>
        <dbReference type="EMBL" id="MBW0474607.1"/>
    </source>
</evidence>
<gene>
    <name evidence="1" type="ORF">O181_014322</name>
</gene>
<proteinExistence type="predicted"/>
<dbReference type="AlphaFoldDB" id="A0A9Q3BZZ2"/>